<evidence type="ECO:0000259" key="5">
    <source>
        <dbReference type="PROSITE" id="PS50883"/>
    </source>
</evidence>
<dbReference type="EMBL" id="JQGJ01000002">
    <property type="protein sequence ID" value="KHK65769.1"/>
    <property type="molecule type" value="Genomic_DNA"/>
</dbReference>
<feature type="domain" description="EAL" evidence="5">
    <location>
        <begin position="548"/>
        <end position="806"/>
    </location>
</feature>
<protein>
    <submittedName>
        <fullName evidence="7">Membrane protein</fullName>
    </submittedName>
</protein>
<dbReference type="SUPFAM" id="SSF55785">
    <property type="entry name" value="PYP-like sensor domain (PAS domain)"/>
    <property type="match status" value="1"/>
</dbReference>
<evidence type="ECO:0000313" key="7">
    <source>
        <dbReference type="EMBL" id="KHK65769.1"/>
    </source>
</evidence>
<dbReference type="InterPro" id="IPR052155">
    <property type="entry name" value="Biofilm_reg_signaling"/>
</dbReference>
<dbReference type="FunFam" id="3.30.70.270:FF:000001">
    <property type="entry name" value="Diguanylate cyclase domain protein"/>
    <property type="match status" value="1"/>
</dbReference>
<dbReference type="InterPro" id="IPR000160">
    <property type="entry name" value="GGDEF_dom"/>
</dbReference>
<name>A0A0B1Z407_9PSED</name>
<dbReference type="PANTHER" id="PTHR44757">
    <property type="entry name" value="DIGUANYLATE CYCLASE DGCP"/>
    <property type="match status" value="1"/>
</dbReference>
<dbReference type="NCBIfam" id="TIGR00254">
    <property type="entry name" value="GGDEF"/>
    <property type="match status" value="1"/>
</dbReference>
<dbReference type="Pfam" id="PF00990">
    <property type="entry name" value="GGDEF"/>
    <property type="match status" value="1"/>
</dbReference>
<dbReference type="InterPro" id="IPR013767">
    <property type="entry name" value="PAS_fold"/>
</dbReference>
<organism evidence="7 8">
    <name type="scientific">Pseudomonas frederiksbergensis</name>
    <dbReference type="NCBI Taxonomy" id="104087"/>
    <lineage>
        <taxon>Bacteria</taxon>
        <taxon>Pseudomonadati</taxon>
        <taxon>Pseudomonadota</taxon>
        <taxon>Gammaproteobacteria</taxon>
        <taxon>Pseudomonadales</taxon>
        <taxon>Pseudomonadaceae</taxon>
        <taxon>Pseudomonas</taxon>
    </lineage>
</organism>
<dbReference type="CDD" id="cd01948">
    <property type="entry name" value="EAL"/>
    <property type="match status" value="1"/>
</dbReference>
<dbReference type="PROSITE" id="PS50883">
    <property type="entry name" value="EAL"/>
    <property type="match status" value="1"/>
</dbReference>
<dbReference type="InterPro" id="IPR001633">
    <property type="entry name" value="EAL_dom"/>
</dbReference>
<dbReference type="CDD" id="cd01949">
    <property type="entry name" value="GGDEF"/>
    <property type="match status" value="1"/>
</dbReference>
<dbReference type="SUPFAM" id="SSF55073">
    <property type="entry name" value="Nucleotide cyclase"/>
    <property type="match status" value="1"/>
</dbReference>
<feature type="domain" description="PAS" evidence="4">
    <location>
        <begin position="243"/>
        <end position="316"/>
    </location>
</feature>
<keyword evidence="3" id="KW-1133">Transmembrane helix</keyword>
<dbReference type="AlphaFoldDB" id="A0A0B1Z407"/>
<dbReference type="InterPro" id="IPR035965">
    <property type="entry name" value="PAS-like_dom_sf"/>
</dbReference>
<dbReference type="Gene3D" id="3.30.70.270">
    <property type="match status" value="1"/>
</dbReference>
<dbReference type="Gene3D" id="3.30.450.20">
    <property type="entry name" value="PAS domain"/>
    <property type="match status" value="1"/>
</dbReference>
<dbReference type="Pfam" id="PF00563">
    <property type="entry name" value="EAL"/>
    <property type="match status" value="1"/>
</dbReference>
<dbReference type="GO" id="GO:0003824">
    <property type="term" value="F:catalytic activity"/>
    <property type="evidence" value="ECO:0007669"/>
    <property type="project" value="UniProtKB-ARBA"/>
</dbReference>
<comment type="caution">
    <text evidence="7">The sequence shown here is derived from an EMBL/GenBank/DDBJ whole genome shotgun (WGS) entry which is preliminary data.</text>
</comment>
<dbReference type="NCBIfam" id="TIGR00229">
    <property type="entry name" value="sensory_box"/>
    <property type="match status" value="1"/>
</dbReference>
<dbReference type="SUPFAM" id="SSF141868">
    <property type="entry name" value="EAL domain-like"/>
    <property type="match status" value="1"/>
</dbReference>
<dbReference type="PROSITE" id="PS50887">
    <property type="entry name" value="GGDEF"/>
    <property type="match status" value="1"/>
</dbReference>
<feature type="transmembrane region" description="Helical" evidence="3">
    <location>
        <begin position="12"/>
        <end position="37"/>
    </location>
</feature>
<dbReference type="SMART" id="SM00267">
    <property type="entry name" value="GGDEF"/>
    <property type="match status" value="1"/>
</dbReference>
<sequence>MKQARTLGTPRLLGIVWPFIAVVLFQALLGGVSLYVLSAVRGYVAGESLWSKGQKDAIYYLNLYADSRDEAIFRKYQQAIAVPEGGHELRVALDREPPDLDAARAGILKGGNHPDDVASVIWLYLNFRHFSYLEEAIDLWTVGDGYLTELDNVARQMHASISTGQASETDIRGWKAQIFAINDSVTPAAKAFSDALGEGSRFILRLLLVTNFATALGLIVLALLRTHKLLAQRQVFANALQLEKERAQITLQSIGDGVITTDVEGAIAYMNPAAEAMTHWKAEHATGLPLAALFNLLDDNAQTEGLTLIEHILSGRLGGGSEHSKLIQRLDGSTVSVTLVGAPIRHAGKVSGAVLVLHDMTQERQYIANLSWQATHDALTGLANRREFEYRLEQALHNLTRQVGRHALMFLDLDQFKLVNDTCGHAAGDELLRHICALLQSGLRENDTLARLGGDEFGILLENCAPEAAEKIAEGLRQTVQNLHFVWKGRPFVTTVSIGLVHIAQSPTTLEASLRAADMACYMAKEKGRNRVQVYHADDSELSLRFGEMAWVQRLHMALEENRFCLYAQEIAALGPGDHGGGHIEILLRLHDEAGRMILPDSFIPAAERYGLMTSLDRWVVENVFKIIRQCLNESRQGPLAMCAINLSGTTIGDQAFLDFLRKQFAAYAIPPEMICFEITETSAISNLGSAIRFINELKGLGCYFSLDDFCAGMSSFAYLKHLPVDFLKIDGSFVKDMLDDPINRAMVEVINHIGHVMGKRTIAEFVETTQIEQALLEIGVDYAQGYVIERPQMFTCDTLQCRPARPQPLLFKAPGTFR</sequence>
<dbReference type="InterPro" id="IPR000014">
    <property type="entry name" value="PAS"/>
</dbReference>
<evidence type="ECO:0000259" key="6">
    <source>
        <dbReference type="PROSITE" id="PS50887"/>
    </source>
</evidence>
<evidence type="ECO:0000313" key="8">
    <source>
        <dbReference type="Proteomes" id="UP000030949"/>
    </source>
</evidence>
<keyword evidence="3" id="KW-0472">Membrane</keyword>
<comment type="subcellular location">
    <subcellularLocation>
        <location evidence="2">Cell inner membrane</location>
    </subcellularLocation>
</comment>
<dbReference type="Proteomes" id="UP000030949">
    <property type="component" value="Unassembled WGS sequence"/>
</dbReference>
<dbReference type="CDD" id="cd00130">
    <property type="entry name" value="PAS"/>
    <property type="match status" value="1"/>
</dbReference>
<evidence type="ECO:0000256" key="1">
    <source>
        <dbReference type="ARBA" id="ARBA00001946"/>
    </source>
</evidence>
<dbReference type="InterPro" id="IPR043128">
    <property type="entry name" value="Rev_trsase/Diguanyl_cyclase"/>
</dbReference>
<feature type="transmembrane region" description="Helical" evidence="3">
    <location>
        <begin position="202"/>
        <end position="224"/>
    </location>
</feature>
<reference evidence="8" key="1">
    <citation type="submission" date="2015-03" db="EMBL/GenBank/DDBJ databases">
        <title>Pseudomonas frederiksbergensis hydrocarbon degrader.</title>
        <authorList>
            <person name="Brown L.M."/>
            <person name="Ruiz O.N."/>
            <person name="Mueller S."/>
            <person name="Gunasekera T.S."/>
        </authorList>
    </citation>
    <scope>NUCLEOTIDE SEQUENCE [LARGE SCALE GENOMIC DNA]</scope>
    <source>
        <strain evidence="8">SI8</strain>
    </source>
</reference>
<gene>
    <name evidence="7" type="ORF">JZ00_03020</name>
</gene>
<dbReference type="GO" id="GO:0006355">
    <property type="term" value="P:regulation of DNA-templated transcription"/>
    <property type="evidence" value="ECO:0007669"/>
    <property type="project" value="InterPro"/>
</dbReference>
<accession>A0A0B1Z407</accession>
<dbReference type="PROSITE" id="PS50112">
    <property type="entry name" value="PAS"/>
    <property type="match status" value="1"/>
</dbReference>
<evidence type="ECO:0000259" key="4">
    <source>
        <dbReference type="PROSITE" id="PS50112"/>
    </source>
</evidence>
<dbReference type="RefSeq" id="WP_039588845.1">
    <property type="nucleotide sequence ID" value="NZ_JQGJ02000004.1"/>
</dbReference>
<dbReference type="PANTHER" id="PTHR44757:SF4">
    <property type="entry name" value="DIGUANYLATE CYCLASE DGCE-RELATED"/>
    <property type="match status" value="1"/>
</dbReference>
<comment type="cofactor">
    <cofactor evidence="1">
        <name>Mg(2+)</name>
        <dbReference type="ChEBI" id="CHEBI:18420"/>
    </cofactor>
</comment>
<dbReference type="OrthoDB" id="9787514at2"/>
<dbReference type="GO" id="GO:0005886">
    <property type="term" value="C:plasma membrane"/>
    <property type="evidence" value="ECO:0007669"/>
    <property type="project" value="UniProtKB-SubCell"/>
</dbReference>
<dbReference type="SMART" id="SM00091">
    <property type="entry name" value="PAS"/>
    <property type="match status" value="1"/>
</dbReference>
<dbReference type="Pfam" id="PF00989">
    <property type="entry name" value="PAS"/>
    <property type="match status" value="1"/>
</dbReference>
<dbReference type="SMART" id="SM00052">
    <property type="entry name" value="EAL"/>
    <property type="match status" value="1"/>
</dbReference>
<dbReference type="Gene3D" id="3.20.20.450">
    <property type="entry name" value="EAL domain"/>
    <property type="match status" value="1"/>
</dbReference>
<feature type="domain" description="GGDEF" evidence="6">
    <location>
        <begin position="404"/>
        <end position="537"/>
    </location>
</feature>
<proteinExistence type="predicted"/>
<dbReference type="InterPro" id="IPR035919">
    <property type="entry name" value="EAL_sf"/>
</dbReference>
<evidence type="ECO:0000256" key="3">
    <source>
        <dbReference type="SAM" id="Phobius"/>
    </source>
</evidence>
<keyword evidence="3" id="KW-0812">Transmembrane</keyword>
<evidence type="ECO:0000256" key="2">
    <source>
        <dbReference type="ARBA" id="ARBA00004533"/>
    </source>
</evidence>
<dbReference type="InterPro" id="IPR029787">
    <property type="entry name" value="Nucleotide_cyclase"/>
</dbReference>